<name>A0ABW6BD44_9SPHI</name>
<dbReference type="Proteomes" id="UP001597525">
    <property type="component" value="Unassembled WGS sequence"/>
</dbReference>
<comment type="caution">
    <text evidence="1">The sequence shown here is derived from an EMBL/GenBank/DDBJ whole genome shotgun (WGS) entry which is preliminary data.</text>
</comment>
<gene>
    <name evidence="1" type="ORF">ACFS7Y_07355</name>
</gene>
<proteinExistence type="predicted"/>
<dbReference type="EMBL" id="JBHUPB010000005">
    <property type="protein sequence ID" value="MFD2967197.1"/>
    <property type="molecule type" value="Genomic_DNA"/>
</dbReference>
<organism evidence="1 2">
    <name type="scientific">Sphingobacterium bambusae</name>
    <dbReference type="NCBI Taxonomy" id="662858"/>
    <lineage>
        <taxon>Bacteria</taxon>
        <taxon>Pseudomonadati</taxon>
        <taxon>Bacteroidota</taxon>
        <taxon>Sphingobacteriia</taxon>
        <taxon>Sphingobacteriales</taxon>
        <taxon>Sphingobacteriaceae</taxon>
        <taxon>Sphingobacterium</taxon>
    </lineage>
</organism>
<keyword evidence="2" id="KW-1185">Reference proteome</keyword>
<evidence type="ECO:0000313" key="1">
    <source>
        <dbReference type="EMBL" id="MFD2967197.1"/>
    </source>
</evidence>
<protein>
    <submittedName>
        <fullName evidence="1">DUF4265 domain-containing protein</fullName>
    </submittedName>
</protein>
<dbReference type="InterPro" id="IPR025361">
    <property type="entry name" value="DUF4265"/>
</dbReference>
<reference evidence="2" key="1">
    <citation type="journal article" date="2019" name="Int. J. Syst. Evol. Microbiol.">
        <title>The Global Catalogue of Microorganisms (GCM) 10K type strain sequencing project: providing services to taxonomists for standard genome sequencing and annotation.</title>
        <authorList>
            <consortium name="The Broad Institute Genomics Platform"/>
            <consortium name="The Broad Institute Genome Sequencing Center for Infectious Disease"/>
            <person name="Wu L."/>
            <person name="Ma J."/>
        </authorList>
    </citation>
    <scope>NUCLEOTIDE SEQUENCE [LARGE SCALE GENOMIC DNA]</scope>
    <source>
        <strain evidence="2">KCTC 22814</strain>
    </source>
</reference>
<evidence type="ECO:0000313" key="2">
    <source>
        <dbReference type="Proteomes" id="UP001597525"/>
    </source>
</evidence>
<accession>A0ABW6BD44</accession>
<dbReference type="RefSeq" id="WP_320185114.1">
    <property type="nucleotide sequence ID" value="NZ_CP138332.1"/>
</dbReference>
<sequence>MEKIVFECEDLITDEMMMESVWAEKVGDHYKLDNIPFYARGYAWGDVLAVQEKDGQLVVSYLIEESGHSTVRMIFNDVSDVQPTRDELTALGCSSEISHIAVLIAVDIPPKVSYGLVKLFLDKGEQENKWEYEEGCIAQDGYL</sequence>
<dbReference type="Pfam" id="PF14085">
    <property type="entry name" value="DUF4265"/>
    <property type="match status" value="1"/>
</dbReference>